<protein>
    <submittedName>
        <fullName evidence="1">Uncharacterized protein</fullName>
    </submittedName>
</protein>
<sequence>MNVFSQGIIQEPEEASRIEKHGYDKITMGQREITKPIPLLPLRERRLVAYFELLSTILPCRPAPSPPTTLSPPIPDLPYTPSTVGPKVVYTGPR</sequence>
<dbReference type="AlphaFoldDB" id="A0A9P6G2M9"/>
<comment type="caution">
    <text evidence="1">The sequence shown here is derived from an EMBL/GenBank/DDBJ whole genome shotgun (WGS) entry which is preliminary data.</text>
</comment>
<accession>A0A9P6G2M9</accession>
<reference evidence="1" key="1">
    <citation type="journal article" date="2020" name="Fungal Divers.">
        <title>Resolving the Mortierellaceae phylogeny through synthesis of multi-gene phylogenetics and phylogenomics.</title>
        <authorList>
            <person name="Vandepol N."/>
            <person name="Liber J."/>
            <person name="Desiro A."/>
            <person name="Na H."/>
            <person name="Kennedy M."/>
            <person name="Barry K."/>
            <person name="Grigoriev I.V."/>
            <person name="Miller A.N."/>
            <person name="O'Donnell K."/>
            <person name="Stajich J.E."/>
            <person name="Bonito G."/>
        </authorList>
    </citation>
    <scope>NUCLEOTIDE SEQUENCE</scope>
    <source>
        <strain evidence="1">KOD1015</strain>
    </source>
</reference>
<dbReference type="EMBL" id="JAABOA010000095">
    <property type="protein sequence ID" value="KAF9585947.1"/>
    <property type="molecule type" value="Genomic_DNA"/>
</dbReference>
<keyword evidence="2" id="KW-1185">Reference proteome</keyword>
<evidence type="ECO:0000313" key="2">
    <source>
        <dbReference type="Proteomes" id="UP000780801"/>
    </source>
</evidence>
<organism evidence="1 2">
    <name type="scientific">Lunasporangiospora selenospora</name>
    <dbReference type="NCBI Taxonomy" id="979761"/>
    <lineage>
        <taxon>Eukaryota</taxon>
        <taxon>Fungi</taxon>
        <taxon>Fungi incertae sedis</taxon>
        <taxon>Mucoromycota</taxon>
        <taxon>Mortierellomycotina</taxon>
        <taxon>Mortierellomycetes</taxon>
        <taxon>Mortierellales</taxon>
        <taxon>Mortierellaceae</taxon>
        <taxon>Lunasporangiospora</taxon>
    </lineage>
</organism>
<proteinExistence type="predicted"/>
<dbReference type="Proteomes" id="UP000780801">
    <property type="component" value="Unassembled WGS sequence"/>
</dbReference>
<feature type="non-terminal residue" evidence="1">
    <location>
        <position position="94"/>
    </location>
</feature>
<evidence type="ECO:0000313" key="1">
    <source>
        <dbReference type="EMBL" id="KAF9585947.1"/>
    </source>
</evidence>
<gene>
    <name evidence="1" type="ORF">BGW38_010853</name>
</gene>
<name>A0A9P6G2M9_9FUNG</name>